<comment type="cofactor">
    <cofactor evidence="1">
        <name>heme</name>
        <dbReference type="ChEBI" id="CHEBI:30413"/>
    </cofactor>
</comment>
<evidence type="ECO:0000256" key="11">
    <source>
        <dbReference type="ARBA" id="ARBA00023033"/>
    </source>
</evidence>
<keyword evidence="5" id="KW-0349">Heme</keyword>
<dbReference type="PANTHER" id="PTHR24305:SF166">
    <property type="entry name" value="CYTOCHROME P450 12A4, MITOCHONDRIAL-RELATED"/>
    <property type="match status" value="1"/>
</dbReference>
<keyword evidence="12" id="KW-0472">Membrane</keyword>
<organism evidence="14 15">
    <name type="scientific">Psilocybe cyanescens</name>
    <dbReference type="NCBI Taxonomy" id="93625"/>
    <lineage>
        <taxon>Eukaryota</taxon>
        <taxon>Fungi</taxon>
        <taxon>Dikarya</taxon>
        <taxon>Basidiomycota</taxon>
        <taxon>Agaricomycotina</taxon>
        <taxon>Agaricomycetes</taxon>
        <taxon>Agaricomycetidae</taxon>
        <taxon>Agaricales</taxon>
        <taxon>Agaricineae</taxon>
        <taxon>Strophariaceae</taxon>
        <taxon>Psilocybe</taxon>
    </lineage>
</organism>
<dbReference type="GO" id="GO:0020037">
    <property type="term" value="F:heme binding"/>
    <property type="evidence" value="ECO:0007669"/>
    <property type="project" value="InterPro"/>
</dbReference>
<evidence type="ECO:0000256" key="1">
    <source>
        <dbReference type="ARBA" id="ARBA00001971"/>
    </source>
</evidence>
<dbReference type="Pfam" id="PF00067">
    <property type="entry name" value="p450"/>
    <property type="match status" value="2"/>
</dbReference>
<evidence type="ECO:0000313" key="14">
    <source>
        <dbReference type="EMBL" id="PPQ83855.1"/>
    </source>
</evidence>
<dbReference type="GO" id="GO:0016020">
    <property type="term" value="C:membrane"/>
    <property type="evidence" value="ECO:0007669"/>
    <property type="project" value="UniProtKB-SubCell"/>
</dbReference>
<dbReference type="Gene3D" id="1.10.630.10">
    <property type="entry name" value="Cytochrome P450"/>
    <property type="match status" value="2"/>
</dbReference>
<keyword evidence="15" id="KW-1185">Reference proteome</keyword>
<dbReference type="InParanoid" id="A0A409WZA7"/>
<keyword evidence="8" id="KW-1133">Transmembrane helix</keyword>
<evidence type="ECO:0000256" key="8">
    <source>
        <dbReference type="ARBA" id="ARBA00022989"/>
    </source>
</evidence>
<comment type="similarity">
    <text evidence="4">Belongs to the cytochrome P450 family.</text>
</comment>
<reference evidence="14 15" key="1">
    <citation type="journal article" date="2018" name="Evol. Lett.">
        <title>Horizontal gene cluster transfer increased hallucinogenic mushroom diversity.</title>
        <authorList>
            <person name="Reynolds H.T."/>
            <person name="Vijayakumar V."/>
            <person name="Gluck-Thaler E."/>
            <person name="Korotkin H.B."/>
            <person name="Matheny P.B."/>
            <person name="Slot J.C."/>
        </authorList>
    </citation>
    <scope>NUCLEOTIDE SEQUENCE [LARGE SCALE GENOMIC DNA]</scope>
    <source>
        <strain evidence="14 15">2631</strain>
    </source>
</reference>
<proteinExistence type="inferred from homology"/>
<dbReference type="STRING" id="93625.A0A409WZA7"/>
<dbReference type="SUPFAM" id="SSF48264">
    <property type="entry name" value="Cytochrome P450"/>
    <property type="match status" value="1"/>
</dbReference>
<dbReference type="Proteomes" id="UP000283269">
    <property type="component" value="Unassembled WGS sequence"/>
</dbReference>
<comment type="subcellular location">
    <subcellularLocation>
        <location evidence="2">Membrane</location>
    </subcellularLocation>
</comment>
<evidence type="ECO:0000256" key="4">
    <source>
        <dbReference type="ARBA" id="ARBA00010617"/>
    </source>
</evidence>
<evidence type="ECO:0000256" key="3">
    <source>
        <dbReference type="ARBA" id="ARBA00004721"/>
    </source>
</evidence>
<dbReference type="InterPro" id="IPR036396">
    <property type="entry name" value="Cyt_P450_sf"/>
</dbReference>
<evidence type="ECO:0000256" key="9">
    <source>
        <dbReference type="ARBA" id="ARBA00023002"/>
    </source>
</evidence>
<keyword evidence="7" id="KW-0479">Metal-binding</keyword>
<dbReference type="PANTHER" id="PTHR24305">
    <property type="entry name" value="CYTOCHROME P450"/>
    <property type="match status" value="1"/>
</dbReference>
<evidence type="ECO:0000256" key="13">
    <source>
        <dbReference type="SAM" id="MobiDB-lite"/>
    </source>
</evidence>
<dbReference type="OrthoDB" id="1470350at2759"/>
<evidence type="ECO:0000256" key="6">
    <source>
        <dbReference type="ARBA" id="ARBA00022692"/>
    </source>
</evidence>
<dbReference type="EMBL" id="NHYD01002962">
    <property type="protein sequence ID" value="PPQ83855.1"/>
    <property type="molecule type" value="Genomic_DNA"/>
</dbReference>
<evidence type="ECO:0000256" key="12">
    <source>
        <dbReference type="ARBA" id="ARBA00023136"/>
    </source>
</evidence>
<dbReference type="GO" id="GO:0004497">
    <property type="term" value="F:monooxygenase activity"/>
    <property type="evidence" value="ECO:0007669"/>
    <property type="project" value="UniProtKB-KW"/>
</dbReference>
<feature type="region of interest" description="Disordered" evidence="13">
    <location>
        <begin position="129"/>
        <end position="153"/>
    </location>
</feature>
<comment type="pathway">
    <text evidence="3">Secondary metabolite biosynthesis; terpenoid biosynthesis.</text>
</comment>
<evidence type="ECO:0000256" key="2">
    <source>
        <dbReference type="ARBA" id="ARBA00004370"/>
    </source>
</evidence>
<keyword evidence="11" id="KW-0503">Monooxygenase</keyword>
<evidence type="ECO:0008006" key="16">
    <source>
        <dbReference type="Google" id="ProtNLM"/>
    </source>
</evidence>
<evidence type="ECO:0000256" key="5">
    <source>
        <dbReference type="ARBA" id="ARBA00022617"/>
    </source>
</evidence>
<evidence type="ECO:0000313" key="15">
    <source>
        <dbReference type="Proteomes" id="UP000283269"/>
    </source>
</evidence>
<dbReference type="AlphaFoldDB" id="A0A409WZA7"/>
<dbReference type="InterPro" id="IPR001128">
    <property type="entry name" value="Cyt_P450"/>
</dbReference>
<keyword evidence="6" id="KW-0812">Transmembrane</keyword>
<comment type="caution">
    <text evidence="14">The sequence shown here is derived from an EMBL/GenBank/DDBJ whole genome shotgun (WGS) entry which is preliminary data.</text>
</comment>
<protein>
    <recommendedName>
        <fullName evidence="16">Cytochrome P450</fullName>
    </recommendedName>
</protein>
<dbReference type="InterPro" id="IPR050121">
    <property type="entry name" value="Cytochrome_P450_monoxygenase"/>
</dbReference>
<evidence type="ECO:0000256" key="10">
    <source>
        <dbReference type="ARBA" id="ARBA00023004"/>
    </source>
</evidence>
<keyword evidence="9" id="KW-0560">Oxidoreductase</keyword>
<sequence>MAIGSIGNLGQLFNAKGLPFHQSLVDMYGGMVKVYGFFGDEQLYIADPRALQSIIIKDQDSFEETTVFTETNKVIFGPGLVATIGEQHKRQRRVVNPIFAIPHLKKLTPVFYEIAEKLADVMQAEIDRKTSPVDDNGQHNSSTTSSEKRDGGGTVMDISDWMCRVALESVGQTLLGYSFDPLDSPHNNPYTSAIKELIHADWTRLSPTLFSLALVRQFAPFLAKLGPPSFRRKLVEWTPHKAVQKVLNMSDVMHETAMDILEKKRAQMHGSDPKHEDDDKDIIMRLNEKAKKEGWEQLSDAELTGQMTIRLELQAACSDKEHRRLDYDTLSKLPWLDAVVKETLRLYPPVPFVRRTAARETVLQYSQTEDQSMILSVRVPAGTTLFVSIAGGNRLESVWGPDAKNWRPERWLEASSKNIKEDSTGHLPGIYSGIDYHCDPFAEV</sequence>
<evidence type="ECO:0000256" key="7">
    <source>
        <dbReference type="ARBA" id="ARBA00022723"/>
    </source>
</evidence>
<dbReference type="GO" id="GO:0016705">
    <property type="term" value="F:oxidoreductase activity, acting on paired donors, with incorporation or reduction of molecular oxygen"/>
    <property type="evidence" value="ECO:0007669"/>
    <property type="project" value="InterPro"/>
</dbReference>
<name>A0A409WZA7_PSICY</name>
<accession>A0A409WZA7</accession>
<dbReference type="GO" id="GO:0005506">
    <property type="term" value="F:iron ion binding"/>
    <property type="evidence" value="ECO:0007669"/>
    <property type="project" value="InterPro"/>
</dbReference>
<keyword evidence="10" id="KW-0408">Iron</keyword>
<gene>
    <name evidence="14" type="ORF">CVT25_000911</name>
</gene>